<gene>
    <name evidence="2" type="ORF">LZC94_00070</name>
</gene>
<name>A0ABZ2M0N9_9BACT</name>
<sequence length="304" mass="32507">MPFSAVTSSPGGGAPRAFFAFPAVSSFVSALLLGCVPAGNSTPSDAGAKPAAAQAPAARPQPPANVLTSIFEDNFERAARPNALPTNRSEADSGREGGAHEAGKSDKGDKADKADAAIGPELGPNWRQSNTDVWHIENGRLCGQGARNHGVWMTRAIPVNARIEFDAISDSPDGDLKAEVWGDGQSGATAISYNNATSYLPIFGGWKNTLHALARQNEHGKDRKEIHIDKTSDDPRERPVVAGQIYHFKIERTDGKTVRWFVDGLEMASFADDAPLAGPGHEYFGFNDWEVKVCFDNVKVTPLP</sequence>
<evidence type="ECO:0000256" key="1">
    <source>
        <dbReference type="SAM" id="MobiDB-lite"/>
    </source>
</evidence>
<dbReference type="EMBL" id="CP089984">
    <property type="protein sequence ID" value="WXB15673.1"/>
    <property type="molecule type" value="Genomic_DNA"/>
</dbReference>
<dbReference type="Gene3D" id="2.60.120.560">
    <property type="entry name" value="Exo-inulinase, domain 1"/>
    <property type="match status" value="1"/>
</dbReference>
<dbReference type="RefSeq" id="WP_394825308.1">
    <property type="nucleotide sequence ID" value="NZ_CP089984.1"/>
</dbReference>
<feature type="compositionally biased region" description="Basic and acidic residues" evidence="1">
    <location>
        <begin position="89"/>
        <end position="115"/>
    </location>
</feature>
<dbReference type="Proteomes" id="UP001370348">
    <property type="component" value="Chromosome"/>
</dbReference>
<feature type="region of interest" description="Disordered" evidence="1">
    <location>
        <begin position="77"/>
        <end position="128"/>
    </location>
</feature>
<feature type="compositionally biased region" description="Low complexity" evidence="1">
    <location>
        <begin position="46"/>
        <end position="58"/>
    </location>
</feature>
<keyword evidence="3" id="KW-1185">Reference proteome</keyword>
<organism evidence="2 3">
    <name type="scientific">Pendulispora albinea</name>
    <dbReference type="NCBI Taxonomy" id="2741071"/>
    <lineage>
        <taxon>Bacteria</taxon>
        <taxon>Pseudomonadati</taxon>
        <taxon>Myxococcota</taxon>
        <taxon>Myxococcia</taxon>
        <taxon>Myxococcales</taxon>
        <taxon>Sorangiineae</taxon>
        <taxon>Pendulisporaceae</taxon>
        <taxon>Pendulispora</taxon>
    </lineage>
</organism>
<accession>A0ABZ2M0N9</accession>
<protein>
    <submittedName>
        <fullName evidence="2">Uncharacterized protein</fullName>
    </submittedName>
</protein>
<feature type="region of interest" description="Disordered" evidence="1">
    <location>
        <begin position="41"/>
        <end position="64"/>
    </location>
</feature>
<evidence type="ECO:0000313" key="2">
    <source>
        <dbReference type="EMBL" id="WXB15673.1"/>
    </source>
</evidence>
<reference evidence="2 3" key="1">
    <citation type="submission" date="2021-12" db="EMBL/GenBank/DDBJ databases">
        <title>Discovery of the Pendulisporaceae a myxobacterial family with distinct sporulation behavior and unique specialized metabolism.</title>
        <authorList>
            <person name="Garcia R."/>
            <person name="Popoff A."/>
            <person name="Bader C.D."/>
            <person name="Loehr J."/>
            <person name="Walesch S."/>
            <person name="Walt C."/>
            <person name="Boldt J."/>
            <person name="Bunk B."/>
            <person name="Haeckl F.J.F.P.J."/>
            <person name="Gunesch A.P."/>
            <person name="Birkelbach J."/>
            <person name="Nuebel U."/>
            <person name="Pietschmann T."/>
            <person name="Bach T."/>
            <person name="Mueller R."/>
        </authorList>
    </citation>
    <scope>NUCLEOTIDE SEQUENCE [LARGE SCALE GENOMIC DNA]</scope>
    <source>
        <strain evidence="2 3">MSr11954</strain>
    </source>
</reference>
<evidence type="ECO:0000313" key="3">
    <source>
        <dbReference type="Proteomes" id="UP001370348"/>
    </source>
</evidence>
<proteinExistence type="predicted"/>
<feature type="region of interest" description="Disordered" evidence="1">
    <location>
        <begin position="217"/>
        <end position="236"/>
    </location>
</feature>